<sequence length="70" mass="7593">MRAFSLVLHMRRRQQFVGFFGMLNARSGLSALSLRLLPQQSLAIALGRDGLCVCIAGCHDDGYPAASCSH</sequence>
<dbReference type="Proteomes" id="UP000325945">
    <property type="component" value="Unassembled WGS sequence"/>
</dbReference>
<reference evidence="2" key="1">
    <citation type="submission" date="2019-04" db="EMBL/GenBank/DDBJ databases">
        <title>Friends and foes A comparative genomics studyof 23 Aspergillus species from section Flavi.</title>
        <authorList>
            <consortium name="DOE Joint Genome Institute"/>
            <person name="Kjaerbolling I."/>
            <person name="Vesth T."/>
            <person name="Frisvad J.C."/>
            <person name="Nybo J.L."/>
            <person name="Theobald S."/>
            <person name="Kildgaard S."/>
            <person name="Isbrandt T."/>
            <person name="Kuo A."/>
            <person name="Sato A."/>
            <person name="Lyhne E.K."/>
            <person name="Kogle M.E."/>
            <person name="Wiebenga A."/>
            <person name="Kun R.S."/>
            <person name="Lubbers R.J."/>
            <person name="Makela M.R."/>
            <person name="Barry K."/>
            <person name="Chovatia M."/>
            <person name="Clum A."/>
            <person name="Daum C."/>
            <person name="Haridas S."/>
            <person name="He G."/>
            <person name="LaButti K."/>
            <person name="Lipzen A."/>
            <person name="Mondo S."/>
            <person name="Riley R."/>
            <person name="Salamov A."/>
            <person name="Simmons B.A."/>
            <person name="Magnuson J.K."/>
            <person name="Henrissat B."/>
            <person name="Mortensen U.H."/>
            <person name="Larsen T.O."/>
            <person name="Devries R.P."/>
            <person name="Grigoriev I.V."/>
            <person name="Machida M."/>
            <person name="Baker S.E."/>
            <person name="Andersen M.R."/>
        </authorList>
    </citation>
    <scope>NUCLEOTIDE SEQUENCE [LARGE SCALE GENOMIC DNA]</scope>
    <source>
        <strain evidence="2">CBS 130017</strain>
    </source>
</reference>
<accession>A0A5N6XLN4</accession>
<keyword evidence="2" id="KW-1185">Reference proteome</keyword>
<protein>
    <submittedName>
        <fullName evidence="1">Uncharacterized protein</fullName>
    </submittedName>
</protein>
<name>A0A5N6XLN4_9EURO</name>
<dbReference type="EMBL" id="ML741761">
    <property type="protein sequence ID" value="KAE8333613.1"/>
    <property type="molecule type" value="Genomic_DNA"/>
</dbReference>
<proteinExistence type="predicted"/>
<gene>
    <name evidence="1" type="ORF">BDV39DRAFT_164983</name>
</gene>
<evidence type="ECO:0000313" key="2">
    <source>
        <dbReference type="Proteomes" id="UP000325945"/>
    </source>
</evidence>
<evidence type="ECO:0000313" key="1">
    <source>
        <dbReference type="EMBL" id="KAE8333613.1"/>
    </source>
</evidence>
<organism evidence="1 2">
    <name type="scientific">Aspergillus sergii</name>
    <dbReference type="NCBI Taxonomy" id="1034303"/>
    <lineage>
        <taxon>Eukaryota</taxon>
        <taxon>Fungi</taxon>
        <taxon>Dikarya</taxon>
        <taxon>Ascomycota</taxon>
        <taxon>Pezizomycotina</taxon>
        <taxon>Eurotiomycetes</taxon>
        <taxon>Eurotiomycetidae</taxon>
        <taxon>Eurotiales</taxon>
        <taxon>Aspergillaceae</taxon>
        <taxon>Aspergillus</taxon>
        <taxon>Aspergillus subgen. Circumdati</taxon>
    </lineage>
</organism>
<dbReference type="AlphaFoldDB" id="A0A5N6XLN4"/>